<feature type="transmembrane region" description="Helical" evidence="8">
    <location>
        <begin position="17"/>
        <end position="40"/>
    </location>
</feature>
<dbReference type="Proteomes" id="UP000824190">
    <property type="component" value="Unassembled WGS sequence"/>
</dbReference>
<evidence type="ECO:0000256" key="5">
    <source>
        <dbReference type="ARBA" id="ARBA00022692"/>
    </source>
</evidence>
<feature type="transmembrane region" description="Helical" evidence="8">
    <location>
        <begin position="145"/>
        <end position="169"/>
    </location>
</feature>
<feature type="transmembrane region" description="Helical" evidence="8">
    <location>
        <begin position="175"/>
        <end position="195"/>
    </location>
</feature>
<evidence type="ECO:0000256" key="6">
    <source>
        <dbReference type="ARBA" id="ARBA00022989"/>
    </source>
</evidence>
<comment type="subcellular location">
    <subcellularLocation>
        <location evidence="1">Cell membrane</location>
        <topology evidence="1">Multi-pass membrane protein</topology>
    </subcellularLocation>
</comment>
<evidence type="ECO:0000256" key="2">
    <source>
        <dbReference type="ARBA" id="ARBA00008537"/>
    </source>
</evidence>
<gene>
    <name evidence="10" type="ORF">H9870_08085</name>
</gene>
<dbReference type="Gene3D" id="1.20.1250.20">
    <property type="entry name" value="MFS general substrate transporter like domains"/>
    <property type="match status" value="1"/>
</dbReference>
<dbReference type="PANTHER" id="PTHR42718:SF9">
    <property type="entry name" value="MAJOR FACILITATOR SUPERFAMILY MULTIDRUG TRANSPORTER MFSC"/>
    <property type="match status" value="1"/>
</dbReference>
<feature type="transmembrane region" description="Helical" evidence="8">
    <location>
        <begin position="381"/>
        <end position="407"/>
    </location>
</feature>
<feature type="transmembrane region" description="Helical" evidence="8">
    <location>
        <begin position="428"/>
        <end position="445"/>
    </location>
</feature>
<feature type="transmembrane region" description="Helical" evidence="8">
    <location>
        <begin position="352"/>
        <end position="375"/>
    </location>
</feature>
<feature type="domain" description="Major facilitator superfamily (MFS) profile" evidence="9">
    <location>
        <begin position="17"/>
        <end position="486"/>
    </location>
</feature>
<feature type="transmembrane region" description="Helical" evidence="8">
    <location>
        <begin position="223"/>
        <end position="243"/>
    </location>
</feature>
<evidence type="ECO:0000259" key="9">
    <source>
        <dbReference type="PROSITE" id="PS50850"/>
    </source>
</evidence>
<feature type="transmembrane region" description="Helical" evidence="8">
    <location>
        <begin position="249"/>
        <end position="270"/>
    </location>
</feature>
<comment type="caution">
    <text evidence="10">The sequence shown here is derived from an EMBL/GenBank/DDBJ whole genome shotgun (WGS) entry which is preliminary data.</text>
</comment>
<evidence type="ECO:0000313" key="11">
    <source>
        <dbReference type="Proteomes" id="UP000824190"/>
    </source>
</evidence>
<dbReference type="AlphaFoldDB" id="A0A9D1ULD2"/>
<feature type="transmembrane region" description="Helical" evidence="8">
    <location>
        <begin position="457"/>
        <end position="477"/>
    </location>
</feature>
<dbReference type="InterPro" id="IPR011701">
    <property type="entry name" value="MFS"/>
</dbReference>
<comment type="similarity">
    <text evidence="2">Belongs to the major facilitator superfamily. EmrB family.</text>
</comment>
<dbReference type="PANTHER" id="PTHR42718">
    <property type="entry name" value="MAJOR FACILITATOR SUPERFAMILY MULTIDRUG TRANSPORTER MFSC"/>
    <property type="match status" value="1"/>
</dbReference>
<sequence>MSAPTSEAGLPPGTGKVVAALVFGALTPLLDSTIVTVALHDLSTALGTGASTIQWVTTAYILMMGAAVPVTGWAQARFGARRVWIVSLLLFVAGSVLCAFAPEVGTLIAARVVQGAGAGMIMPLMQSMALQFVGTDVPQALMGKLIATISLPMALGPILGPVIGGVILHWLDWRWIFLVNVPLIAVALVLALLWIPAELTSGATGGTGADGATGKATKPRLDVLGLVLLVPGLVGILLGLSQISSTGGVGHLSVILPLIAGLLLTTVFVVRALRSTSSSLVDLRLLRYRPLATASVLMTANGALLYSAMFLLPLFFQQVRGTGVLAAAFLMVPQGVGALVSRALATRGAARIGAANTAAIAFGITALATVPLALADASTSSWWLGVVLFIRGCGVGALMVAPMMVAYRGLKPTEVPHATVITRTLQQIGSSFGVAVTAVVMEWTAEHSGSDATDSVLTGFHVAFWCVAALSLAALPVTRILPDVRDSAVRAARGRSAQDEGLEVDDRG</sequence>
<dbReference type="EMBL" id="DXGC01000073">
    <property type="protein sequence ID" value="HIW91603.1"/>
    <property type="molecule type" value="Genomic_DNA"/>
</dbReference>
<dbReference type="NCBIfam" id="TIGR00711">
    <property type="entry name" value="efflux_EmrB"/>
    <property type="match status" value="1"/>
</dbReference>
<accession>A0A9D1ULD2</accession>
<organism evidence="10 11">
    <name type="scientific">Candidatus Corynebacterium avicola</name>
    <dbReference type="NCBI Taxonomy" id="2838527"/>
    <lineage>
        <taxon>Bacteria</taxon>
        <taxon>Bacillati</taxon>
        <taxon>Actinomycetota</taxon>
        <taxon>Actinomycetes</taxon>
        <taxon>Mycobacteriales</taxon>
        <taxon>Corynebacteriaceae</taxon>
        <taxon>Corynebacterium</taxon>
    </lineage>
</organism>
<feature type="transmembrane region" description="Helical" evidence="8">
    <location>
        <begin position="83"/>
        <end position="102"/>
    </location>
</feature>
<keyword evidence="3" id="KW-0813">Transport</keyword>
<keyword evidence="5 8" id="KW-0812">Transmembrane</keyword>
<feature type="transmembrane region" description="Helical" evidence="8">
    <location>
        <begin position="108"/>
        <end position="133"/>
    </location>
</feature>
<dbReference type="InterPro" id="IPR036259">
    <property type="entry name" value="MFS_trans_sf"/>
</dbReference>
<evidence type="ECO:0000313" key="10">
    <source>
        <dbReference type="EMBL" id="HIW91603.1"/>
    </source>
</evidence>
<dbReference type="Gene3D" id="1.20.1720.10">
    <property type="entry name" value="Multidrug resistance protein D"/>
    <property type="match status" value="1"/>
</dbReference>
<keyword evidence="7 8" id="KW-0472">Membrane</keyword>
<dbReference type="SUPFAM" id="SSF103473">
    <property type="entry name" value="MFS general substrate transporter"/>
    <property type="match status" value="1"/>
</dbReference>
<feature type="transmembrane region" description="Helical" evidence="8">
    <location>
        <begin position="291"/>
        <end position="316"/>
    </location>
</feature>
<dbReference type="PROSITE" id="PS50850">
    <property type="entry name" value="MFS"/>
    <property type="match status" value="1"/>
</dbReference>
<evidence type="ECO:0000256" key="3">
    <source>
        <dbReference type="ARBA" id="ARBA00022448"/>
    </source>
</evidence>
<name>A0A9D1ULD2_9CORY</name>
<evidence type="ECO:0000256" key="4">
    <source>
        <dbReference type="ARBA" id="ARBA00022475"/>
    </source>
</evidence>
<dbReference type="InterPro" id="IPR020846">
    <property type="entry name" value="MFS_dom"/>
</dbReference>
<evidence type="ECO:0000256" key="8">
    <source>
        <dbReference type="SAM" id="Phobius"/>
    </source>
</evidence>
<reference evidence="10" key="2">
    <citation type="submission" date="2021-04" db="EMBL/GenBank/DDBJ databases">
        <authorList>
            <person name="Gilroy R."/>
        </authorList>
    </citation>
    <scope>NUCLEOTIDE SEQUENCE</scope>
    <source>
        <strain evidence="10">CHK32-1732</strain>
    </source>
</reference>
<dbReference type="GO" id="GO:0022857">
    <property type="term" value="F:transmembrane transporter activity"/>
    <property type="evidence" value="ECO:0007669"/>
    <property type="project" value="InterPro"/>
</dbReference>
<keyword evidence="6 8" id="KW-1133">Transmembrane helix</keyword>
<proteinExistence type="inferred from homology"/>
<protein>
    <submittedName>
        <fullName evidence="10">Multidrug efflux MFS transporter</fullName>
    </submittedName>
</protein>
<dbReference type="InterPro" id="IPR004638">
    <property type="entry name" value="EmrB-like"/>
</dbReference>
<dbReference type="Pfam" id="PF07690">
    <property type="entry name" value="MFS_1"/>
    <property type="match status" value="1"/>
</dbReference>
<dbReference type="GO" id="GO:0005886">
    <property type="term" value="C:plasma membrane"/>
    <property type="evidence" value="ECO:0007669"/>
    <property type="project" value="UniProtKB-SubCell"/>
</dbReference>
<reference evidence="10" key="1">
    <citation type="journal article" date="2021" name="PeerJ">
        <title>Extensive microbial diversity within the chicken gut microbiome revealed by metagenomics and culture.</title>
        <authorList>
            <person name="Gilroy R."/>
            <person name="Ravi A."/>
            <person name="Getino M."/>
            <person name="Pursley I."/>
            <person name="Horton D.L."/>
            <person name="Alikhan N.F."/>
            <person name="Baker D."/>
            <person name="Gharbi K."/>
            <person name="Hall N."/>
            <person name="Watson M."/>
            <person name="Adriaenssens E.M."/>
            <person name="Foster-Nyarko E."/>
            <person name="Jarju S."/>
            <person name="Secka A."/>
            <person name="Antonio M."/>
            <person name="Oren A."/>
            <person name="Chaudhuri R.R."/>
            <person name="La Ragione R."/>
            <person name="Hildebrand F."/>
            <person name="Pallen M.J."/>
        </authorList>
    </citation>
    <scope>NUCLEOTIDE SEQUENCE</scope>
    <source>
        <strain evidence="10">CHK32-1732</strain>
    </source>
</reference>
<feature type="transmembrane region" description="Helical" evidence="8">
    <location>
        <begin position="52"/>
        <end position="71"/>
    </location>
</feature>
<evidence type="ECO:0000256" key="7">
    <source>
        <dbReference type="ARBA" id="ARBA00023136"/>
    </source>
</evidence>
<dbReference type="CDD" id="cd17503">
    <property type="entry name" value="MFS_LmrB_MDR_like"/>
    <property type="match status" value="1"/>
</dbReference>
<keyword evidence="4" id="KW-1003">Cell membrane</keyword>
<feature type="transmembrane region" description="Helical" evidence="8">
    <location>
        <begin position="322"/>
        <end position="340"/>
    </location>
</feature>
<evidence type="ECO:0000256" key="1">
    <source>
        <dbReference type="ARBA" id="ARBA00004651"/>
    </source>
</evidence>